<keyword evidence="13" id="KW-1185">Reference proteome</keyword>
<accession>A0A5B8YMH5</accession>
<evidence type="ECO:0000259" key="11">
    <source>
        <dbReference type="PROSITE" id="PS50110"/>
    </source>
</evidence>
<dbReference type="GO" id="GO:0043565">
    <property type="term" value="F:sequence-specific DNA binding"/>
    <property type="evidence" value="ECO:0007669"/>
    <property type="project" value="InterPro"/>
</dbReference>
<dbReference type="InterPro" id="IPR013783">
    <property type="entry name" value="Ig-like_fold"/>
</dbReference>
<dbReference type="PROSITE" id="PS50110">
    <property type="entry name" value="RESPONSE_REGULATORY"/>
    <property type="match status" value="1"/>
</dbReference>
<dbReference type="PROSITE" id="PS01124">
    <property type="entry name" value="HTH_ARAC_FAMILY_2"/>
    <property type="match status" value="1"/>
</dbReference>
<evidence type="ECO:0000259" key="10">
    <source>
        <dbReference type="PROSITE" id="PS50109"/>
    </source>
</evidence>
<evidence type="ECO:0000313" key="13">
    <source>
        <dbReference type="Proteomes" id="UP000321954"/>
    </source>
</evidence>
<name>A0A5B8YMH5_9FLAO</name>
<feature type="domain" description="Response regulatory" evidence="11">
    <location>
        <begin position="1079"/>
        <end position="1194"/>
    </location>
</feature>
<keyword evidence="7" id="KW-0472">Membrane</keyword>
<dbReference type="SUPFAM" id="SSF101898">
    <property type="entry name" value="NHL repeat"/>
    <property type="match status" value="1"/>
</dbReference>
<dbReference type="SUPFAM" id="SSF46689">
    <property type="entry name" value="Homeodomain-like"/>
    <property type="match status" value="1"/>
</dbReference>
<evidence type="ECO:0000256" key="5">
    <source>
        <dbReference type="ARBA" id="ARBA00023163"/>
    </source>
</evidence>
<evidence type="ECO:0000259" key="9">
    <source>
        <dbReference type="PROSITE" id="PS01124"/>
    </source>
</evidence>
<evidence type="ECO:0000256" key="6">
    <source>
        <dbReference type="PROSITE-ProRule" id="PRU00169"/>
    </source>
</evidence>
<dbReference type="Gene3D" id="2.130.10.10">
    <property type="entry name" value="YVTN repeat-like/Quinoprotein amine dehydrogenase"/>
    <property type="match status" value="3"/>
</dbReference>
<sequence length="1324" mass="147655">MGYFKLRTGFLGTLLLLTINCAPGLAQSIPQIEKFTEVNGDFQDINGVQQDEVGNLWIASTAHIEKYNSRGSEFFNIFKGLPENTGKINSIFIDSRDDIWVGVENGLLKFDPGKNLFVAIASERPSTQSNIQRITEGENGDLWIGARNGIWKYAGEKLSLVTFFPREQSVHQLLYVNRQIVFGTSKGLFVMDENSNKYKKVSLAGSRELNVQSLLFTGEFYLIGTLEDGLYRTFPNFLVTEKIYSLPYSSQKLPISGLSQDRSGNFYIATKGDGLLILNRDLKLVSHYIVQEDNNFSISDNTINGLFLDRHNTLWISTDSGQINSLNLRENNFEFLRHDPKKFASLADNYTTAIAEDRNGNIWIGNRQGLSIWNPKNDSWQHLKNLSFSQQSNIPDVIKDLKADEMHMWVATSNDGIYKVNINTLLRAHYSVDSRVKTGLRNVKALLVDSNKNIWAGGEAGNLIKIKGNDEIENFPLNDIEALRQLSTGDIIAAGRNGVFKIEKNSNKAISLNKLRPNAQSLPYFGINAISETSAGEILLATEGAGIIIYEPVSNSYKLVNVAGGLPSNRVQGLIVQEGNDIWAGTSKGLVNFRVGNPQDMRIYDKEDGLLSPVFTRGSFARLDNKLAFGTFKGVSIFSPDKLKSKPQSVPGLVIGAVEVDSKNKKGKKIRSVGGGGELNLEHDENSLRFNFYGVEPGMDRQINYSWKLEGYDVEWSRPGTQNQVNYANLPPGNYAFLVKAGTENGGWSQAEKISIEISGPWWLSPAAITGYALALLLLLIIPFLLTKVGKKRRIKKARSQVYKNISQEIGTPLTILLASLENISEEKGTGNSHRIRGIVSRLKELLDPILNFQNINFSRISQEPGITRISVKRFMQELVKDLEPLLKQKGLEIIVNNQWNQEYFFYDVNYLNKIFFNIISNSVKYSFQDGKIIINLIKTNKGDLKVQIADNGTGLPYEDQKVIREYYRNPKAVSSKGNAGEVNLLYVKDLIEKLGGSIGFESSKDQGTTFTLILKNYNKAEVKKGTQPDNELTDSPVAMLEEQPLVESPSVAAIETTIEPLEETRQTLSREARQGRIKIIIAEDNDELRKVFAASLRKLGDVYEAQNGAQAFELATKLNPSIIIADLEMPGMDGLALNKALRNDPALDLIPLYLMIPESGKLQFPDNTGNELLNIIKKPVNIDVLLEMIAEKLEMSLPVPFANANLSARNSRLLKQGIEDDVLSRLEKFIVQNITTISFTEEEIAAALGITPVTLSSRLRERTGLSIHDFVIKTKLEFAKALIAAGNFDLAEVSRLSGFRNKDLFFSAFKKHFGFMPGTIIEK</sequence>
<dbReference type="Pfam" id="PF07495">
    <property type="entry name" value="Y_Y_Y"/>
    <property type="match status" value="1"/>
</dbReference>
<dbReference type="InterPro" id="IPR003661">
    <property type="entry name" value="HisK_dim/P_dom"/>
</dbReference>
<evidence type="ECO:0000256" key="7">
    <source>
        <dbReference type="SAM" id="Phobius"/>
    </source>
</evidence>
<dbReference type="Gene3D" id="3.30.565.10">
    <property type="entry name" value="Histidine kinase-like ATPase, C-terminal domain"/>
    <property type="match status" value="1"/>
</dbReference>
<dbReference type="SUPFAM" id="SSF47384">
    <property type="entry name" value="Homodimeric domain of signal transducing histidine kinase"/>
    <property type="match status" value="1"/>
</dbReference>
<dbReference type="EMBL" id="CP042476">
    <property type="protein sequence ID" value="QED38017.1"/>
    <property type="molecule type" value="Genomic_DNA"/>
</dbReference>
<dbReference type="PROSITE" id="PS50109">
    <property type="entry name" value="HIS_KIN"/>
    <property type="match status" value="1"/>
</dbReference>
<keyword evidence="5" id="KW-0804">Transcription</keyword>
<keyword evidence="7" id="KW-0812">Transmembrane</keyword>
<dbReference type="InterPro" id="IPR036097">
    <property type="entry name" value="HisK_dim/P_sf"/>
</dbReference>
<dbReference type="SMART" id="SM00342">
    <property type="entry name" value="HTH_ARAC"/>
    <property type="match status" value="1"/>
</dbReference>
<dbReference type="SMART" id="SM00448">
    <property type="entry name" value="REC"/>
    <property type="match status" value="1"/>
</dbReference>
<dbReference type="CDD" id="cd00082">
    <property type="entry name" value="HisKA"/>
    <property type="match status" value="1"/>
</dbReference>
<evidence type="ECO:0000313" key="12">
    <source>
        <dbReference type="EMBL" id="QED38017.1"/>
    </source>
</evidence>
<feature type="domain" description="HTH araC/xylS-type" evidence="9">
    <location>
        <begin position="1225"/>
        <end position="1324"/>
    </location>
</feature>
<dbReference type="Gene3D" id="2.60.40.10">
    <property type="entry name" value="Immunoglobulins"/>
    <property type="match status" value="1"/>
</dbReference>
<dbReference type="SUPFAM" id="SSF75011">
    <property type="entry name" value="3-carboxy-cis,cis-mucoante lactonizing enzyme"/>
    <property type="match status" value="1"/>
</dbReference>
<dbReference type="EC" id="2.7.13.3" evidence="2"/>
<gene>
    <name evidence="12" type="ORF">FK178_09895</name>
</gene>
<dbReference type="InterPro" id="IPR036890">
    <property type="entry name" value="HATPase_C_sf"/>
</dbReference>
<dbReference type="Proteomes" id="UP000321954">
    <property type="component" value="Chromosome"/>
</dbReference>
<dbReference type="PANTHER" id="PTHR43547">
    <property type="entry name" value="TWO-COMPONENT HISTIDINE KINASE"/>
    <property type="match status" value="1"/>
</dbReference>
<evidence type="ECO:0000256" key="2">
    <source>
        <dbReference type="ARBA" id="ARBA00012438"/>
    </source>
</evidence>
<dbReference type="InterPro" id="IPR011123">
    <property type="entry name" value="Y_Y_Y"/>
</dbReference>
<dbReference type="RefSeq" id="WP_146834286.1">
    <property type="nucleotide sequence ID" value="NZ_CP042476.1"/>
</dbReference>
<dbReference type="Pfam" id="PF00072">
    <property type="entry name" value="Response_reg"/>
    <property type="match status" value="1"/>
</dbReference>
<dbReference type="SUPFAM" id="SSF63829">
    <property type="entry name" value="Calcium-dependent phosphotriesterase"/>
    <property type="match status" value="1"/>
</dbReference>
<proteinExistence type="predicted"/>
<dbReference type="GO" id="GO:0000155">
    <property type="term" value="F:phosphorelay sensor kinase activity"/>
    <property type="evidence" value="ECO:0007669"/>
    <property type="project" value="InterPro"/>
</dbReference>
<comment type="catalytic activity">
    <reaction evidence="1">
        <text>ATP + protein L-histidine = ADP + protein N-phospho-L-histidine.</text>
        <dbReference type="EC" id="2.7.13.3"/>
    </reaction>
</comment>
<organism evidence="12 13">
    <name type="scientific">Antarcticibacterium arcticum</name>
    <dbReference type="NCBI Taxonomy" id="2585771"/>
    <lineage>
        <taxon>Bacteria</taxon>
        <taxon>Pseudomonadati</taxon>
        <taxon>Bacteroidota</taxon>
        <taxon>Flavobacteriia</taxon>
        <taxon>Flavobacteriales</taxon>
        <taxon>Flavobacteriaceae</taxon>
        <taxon>Antarcticibacterium</taxon>
    </lineage>
</organism>
<feature type="domain" description="Histidine kinase" evidence="10">
    <location>
        <begin position="805"/>
        <end position="1019"/>
    </location>
</feature>
<reference evidence="12 13" key="1">
    <citation type="submission" date="2019-08" db="EMBL/GenBank/DDBJ databases">
        <title>Antarcticibacterium arcticum sp. nov., a bacterium isolated from marine sediment of the Canadian Beaufort Sea.</title>
        <authorList>
            <person name="Lee Y.M."/>
            <person name="Baek K."/>
            <person name="Lee D.-H."/>
            <person name="Shin S.C."/>
            <person name="Jin Y.K."/>
            <person name="Park Y."/>
        </authorList>
    </citation>
    <scope>NUCLEOTIDE SEQUENCE [LARGE SCALE GENOMIC DNA]</scope>
    <source>
        <strain evidence="12 13">PAMC 28998</strain>
    </source>
</reference>
<dbReference type="SUPFAM" id="SSF55874">
    <property type="entry name" value="ATPase domain of HSP90 chaperone/DNA topoisomerase II/histidine kinase"/>
    <property type="match status" value="1"/>
</dbReference>
<dbReference type="Gene3D" id="3.40.50.2300">
    <property type="match status" value="1"/>
</dbReference>
<dbReference type="SUPFAM" id="SSF52172">
    <property type="entry name" value="CheY-like"/>
    <property type="match status" value="1"/>
</dbReference>
<dbReference type="GO" id="GO:0003700">
    <property type="term" value="F:DNA-binding transcription factor activity"/>
    <property type="evidence" value="ECO:0007669"/>
    <property type="project" value="InterPro"/>
</dbReference>
<dbReference type="InterPro" id="IPR009057">
    <property type="entry name" value="Homeodomain-like_sf"/>
</dbReference>
<feature type="signal peptide" evidence="8">
    <location>
        <begin position="1"/>
        <end position="26"/>
    </location>
</feature>
<dbReference type="InterPro" id="IPR015943">
    <property type="entry name" value="WD40/YVTN_repeat-like_dom_sf"/>
</dbReference>
<protein>
    <recommendedName>
        <fullName evidence="2">histidine kinase</fullName>
        <ecNumber evidence="2">2.7.13.3</ecNumber>
    </recommendedName>
</protein>
<evidence type="ECO:0000256" key="4">
    <source>
        <dbReference type="ARBA" id="ARBA00023015"/>
    </source>
</evidence>
<dbReference type="InterPro" id="IPR011006">
    <property type="entry name" value="CheY-like_superfamily"/>
</dbReference>
<dbReference type="InterPro" id="IPR003594">
    <property type="entry name" value="HATPase_dom"/>
</dbReference>
<dbReference type="InterPro" id="IPR005467">
    <property type="entry name" value="His_kinase_dom"/>
</dbReference>
<dbReference type="SMART" id="SM00387">
    <property type="entry name" value="HATPase_c"/>
    <property type="match status" value="1"/>
</dbReference>
<feature type="modified residue" description="4-aspartylphosphate" evidence="6">
    <location>
        <position position="1127"/>
    </location>
</feature>
<evidence type="ECO:0000256" key="3">
    <source>
        <dbReference type="ARBA" id="ARBA00022553"/>
    </source>
</evidence>
<keyword evidence="4" id="KW-0805">Transcription regulation</keyword>
<dbReference type="InterPro" id="IPR018060">
    <property type="entry name" value="HTH_AraC"/>
</dbReference>
<dbReference type="Pfam" id="PF12833">
    <property type="entry name" value="HTH_18"/>
    <property type="match status" value="1"/>
</dbReference>
<feature type="transmembrane region" description="Helical" evidence="7">
    <location>
        <begin position="762"/>
        <end position="786"/>
    </location>
</feature>
<feature type="chain" id="PRO_5023117071" description="histidine kinase" evidence="8">
    <location>
        <begin position="27"/>
        <end position="1324"/>
    </location>
</feature>
<dbReference type="InterPro" id="IPR011110">
    <property type="entry name" value="Reg_prop"/>
</dbReference>
<dbReference type="KEGG" id="anp:FK178_09895"/>
<dbReference type="OrthoDB" id="1522078at2"/>
<evidence type="ECO:0000256" key="1">
    <source>
        <dbReference type="ARBA" id="ARBA00000085"/>
    </source>
</evidence>
<dbReference type="Pfam" id="PF02518">
    <property type="entry name" value="HATPase_c"/>
    <property type="match status" value="1"/>
</dbReference>
<keyword evidence="3 6" id="KW-0597">Phosphoprotein</keyword>
<keyword evidence="8" id="KW-0732">Signal</keyword>
<keyword evidence="7" id="KW-1133">Transmembrane helix</keyword>
<dbReference type="Gene3D" id="1.10.10.60">
    <property type="entry name" value="Homeodomain-like"/>
    <property type="match status" value="1"/>
</dbReference>
<dbReference type="PANTHER" id="PTHR43547:SF2">
    <property type="entry name" value="HYBRID SIGNAL TRANSDUCTION HISTIDINE KINASE C"/>
    <property type="match status" value="1"/>
</dbReference>
<evidence type="ECO:0000256" key="8">
    <source>
        <dbReference type="SAM" id="SignalP"/>
    </source>
</evidence>
<dbReference type="SUPFAM" id="SSF63825">
    <property type="entry name" value="YWTD domain"/>
    <property type="match status" value="1"/>
</dbReference>
<dbReference type="InterPro" id="IPR001789">
    <property type="entry name" value="Sig_transdc_resp-reg_receiver"/>
</dbReference>
<dbReference type="Pfam" id="PF07494">
    <property type="entry name" value="Reg_prop"/>
    <property type="match status" value="1"/>
</dbReference>